<gene>
    <name evidence="2" type="ORF">DPX39_060006500</name>
</gene>
<evidence type="ECO:0000256" key="1">
    <source>
        <dbReference type="SAM" id="MobiDB-lite"/>
    </source>
</evidence>
<name>A0A3L6L675_9TRYP</name>
<comment type="caution">
    <text evidence="2">The sequence shown here is derived from an EMBL/GenBank/DDBJ whole genome shotgun (WGS) entry which is preliminary data.</text>
</comment>
<dbReference type="Proteomes" id="UP000266743">
    <property type="component" value="Chromosome 6"/>
</dbReference>
<evidence type="ECO:0000313" key="2">
    <source>
        <dbReference type="EMBL" id="RHW72184.1"/>
    </source>
</evidence>
<feature type="compositionally biased region" description="Basic and acidic residues" evidence="1">
    <location>
        <begin position="48"/>
        <end position="73"/>
    </location>
</feature>
<sequence>MIRGHMVQYSAMVGESKLFAEYNFIWVHFDHERKICRLSVEQTNGKTQEGRFDGKNKNEKTVEEHNISHDVHGRRTRKFSIPTTLSLFEDGAPTTFKAQYMIIGGN</sequence>
<dbReference type="EMBL" id="QSBY01000006">
    <property type="protein sequence ID" value="RHW72184.1"/>
    <property type="molecule type" value="Genomic_DNA"/>
</dbReference>
<reference evidence="2" key="1">
    <citation type="submission" date="2018-09" db="EMBL/GenBank/DDBJ databases">
        <title>whole genome sequence of T. equiperdum IVM-t1 strain.</title>
        <authorList>
            <person name="Suganuma K."/>
        </authorList>
    </citation>
    <scope>NUCLEOTIDE SEQUENCE [LARGE SCALE GENOMIC DNA]</scope>
    <source>
        <strain evidence="2">IVM-t1</strain>
    </source>
</reference>
<dbReference type="AlphaFoldDB" id="A0A3L6L675"/>
<protein>
    <submittedName>
        <fullName evidence="2">Uncharacterized protein</fullName>
    </submittedName>
</protein>
<feature type="region of interest" description="Disordered" evidence="1">
    <location>
        <begin position="45"/>
        <end position="73"/>
    </location>
</feature>
<accession>A0A3L6L675</accession>
<proteinExistence type="predicted"/>
<organism evidence="2">
    <name type="scientific">Trypanosoma brucei equiperdum</name>
    <dbReference type="NCBI Taxonomy" id="630700"/>
    <lineage>
        <taxon>Eukaryota</taxon>
        <taxon>Discoba</taxon>
        <taxon>Euglenozoa</taxon>
        <taxon>Kinetoplastea</taxon>
        <taxon>Metakinetoplastina</taxon>
        <taxon>Trypanosomatida</taxon>
        <taxon>Trypanosomatidae</taxon>
        <taxon>Trypanosoma</taxon>
    </lineage>
</organism>